<dbReference type="PROSITE" id="PS50093">
    <property type="entry name" value="PKD"/>
    <property type="match status" value="1"/>
</dbReference>
<evidence type="ECO:0000256" key="7">
    <source>
        <dbReference type="ARBA" id="ARBA00022833"/>
    </source>
</evidence>
<evidence type="ECO:0000256" key="6">
    <source>
        <dbReference type="ARBA" id="ARBA00022801"/>
    </source>
</evidence>
<keyword evidence="14" id="KW-1185">Reference proteome</keyword>
<keyword evidence="9" id="KW-0865">Zymogen</keyword>
<dbReference type="InterPro" id="IPR023612">
    <property type="entry name" value="Peptidase_M4"/>
</dbReference>
<dbReference type="Pfam" id="PF01483">
    <property type="entry name" value="P_proprotein"/>
    <property type="match status" value="1"/>
</dbReference>
<dbReference type="InterPro" id="IPR035986">
    <property type="entry name" value="PKD_dom_sf"/>
</dbReference>
<dbReference type="Pfam" id="PF07504">
    <property type="entry name" value="FTP"/>
    <property type="match status" value="1"/>
</dbReference>
<dbReference type="InterPro" id="IPR050728">
    <property type="entry name" value="Zinc_Metalloprotease_M4"/>
</dbReference>
<feature type="chain" id="PRO_5046359151" evidence="10">
    <location>
        <begin position="29"/>
        <end position="828"/>
    </location>
</feature>
<dbReference type="InterPro" id="IPR002884">
    <property type="entry name" value="P_dom"/>
</dbReference>
<dbReference type="RefSeq" id="WP_386759820.1">
    <property type="nucleotide sequence ID" value="NZ_JBHRXK010000007.1"/>
</dbReference>
<evidence type="ECO:0000313" key="13">
    <source>
        <dbReference type="EMBL" id="MFC3552052.1"/>
    </source>
</evidence>
<dbReference type="Proteomes" id="UP001595740">
    <property type="component" value="Unassembled WGS sequence"/>
</dbReference>
<dbReference type="Pfam" id="PF04151">
    <property type="entry name" value="PPC"/>
    <property type="match status" value="1"/>
</dbReference>
<evidence type="ECO:0000256" key="1">
    <source>
        <dbReference type="ARBA" id="ARBA00001913"/>
    </source>
</evidence>
<dbReference type="PANTHER" id="PTHR33794:SF1">
    <property type="entry name" value="BACILLOLYSIN"/>
    <property type="match status" value="1"/>
</dbReference>
<evidence type="ECO:0000256" key="4">
    <source>
        <dbReference type="ARBA" id="ARBA00022723"/>
    </source>
</evidence>
<dbReference type="CDD" id="cd00146">
    <property type="entry name" value="PKD"/>
    <property type="match status" value="1"/>
</dbReference>
<dbReference type="Gene3D" id="2.60.120.260">
    <property type="entry name" value="Galactose-binding domain-like"/>
    <property type="match status" value="1"/>
</dbReference>
<evidence type="ECO:0000313" key="14">
    <source>
        <dbReference type="Proteomes" id="UP001595740"/>
    </source>
</evidence>
<comment type="cofactor">
    <cofactor evidence="1">
        <name>Ca(2+)</name>
        <dbReference type="ChEBI" id="CHEBI:29108"/>
    </cofactor>
</comment>
<dbReference type="PROSITE" id="PS51829">
    <property type="entry name" value="P_HOMO_B"/>
    <property type="match status" value="1"/>
</dbReference>
<dbReference type="PANTHER" id="PTHR33794">
    <property type="entry name" value="BACILLOLYSIN"/>
    <property type="match status" value="1"/>
</dbReference>
<keyword evidence="5 10" id="KW-0732">Signal</keyword>
<keyword evidence="3" id="KW-0645">Protease</keyword>
<dbReference type="SMART" id="SM00089">
    <property type="entry name" value="PKD"/>
    <property type="match status" value="1"/>
</dbReference>
<dbReference type="Gene3D" id="3.10.450.40">
    <property type="match status" value="1"/>
</dbReference>
<evidence type="ECO:0000259" key="11">
    <source>
        <dbReference type="PROSITE" id="PS50093"/>
    </source>
</evidence>
<protein>
    <submittedName>
        <fullName evidence="13">M4 family metallopeptidase</fullName>
    </submittedName>
</protein>
<feature type="domain" description="P/Homo B" evidence="12">
    <location>
        <begin position="714"/>
        <end position="828"/>
    </location>
</feature>
<dbReference type="Gene3D" id="2.60.120.380">
    <property type="match status" value="1"/>
</dbReference>
<dbReference type="Gene3D" id="3.10.450.490">
    <property type="match status" value="1"/>
</dbReference>
<dbReference type="SUPFAM" id="SSF55486">
    <property type="entry name" value="Metalloproteases ('zincins'), catalytic domain"/>
    <property type="match status" value="1"/>
</dbReference>
<dbReference type="InterPro" id="IPR011096">
    <property type="entry name" value="FTP_domain"/>
</dbReference>
<evidence type="ECO:0000259" key="12">
    <source>
        <dbReference type="PROSITE" id="PS51829"/>
    </source>
</evidence>
<dbReference type="Gene3D" id="1.10.390.10">
    <property type="entry name" value="Neutral Protease Domain 2"/>
    <property type="match status" value="1"/>
</dbReference>
<organism evidence="13 14">
    <name type="scientific">Lysobacter cavernae</name>
    <dbReference type="NCBI Taxonomy" id="1685901"/>
    <lineage>
        <taxon>Bacteria</taxon>
        <taxon>Pseudomonadati</taxon>
        <taxon>Pseudomonadota</taxon>
        <taxon>Gammaproteobacteria</taxon>
        <taxon>Lysobacterales</taxon>
        <taxon>Lysobacteraceae</taxon>
        <taxon>Lysobacter</taxon>
    </lineage>
</organism>
<evidence type="ECO:0000256" key="8">
    <source>
        <dbReference type="ARBA" id="ARBA00023049"/>
    </source>
</evidence>
<dbReference type="Pfam" id="PF01447">
    <property type="entry name" value="Peptidase_M4"/>
    <property type="match status" value="1"/>
</dbReference>
<dbReference type="InterPro" id="IPR013856">
    <property type="entry name" value="Peptidase_M4_domain"/>
</dbReference>
<evidence type="ECO:0000256" key="9">
    <source>
        <dbReference type="ARBA" id="ARBA00023145"/>
    </source>
</evidence>
<reference evidence="14" key="1">
    <citation type="journal article" date="2019" name="Int. J. Syst. Evol. Microbiol.">
        <title>The Global Catalogue of Microorganisms (GCM) 10K type strain sequencing project: providing services to taxonomists for standard genome sequencing and annotation.</title>
        <authorList>
            <consortium name="The Broad Institute Genomics Platform"/>
            <consortium name="The Broad Institute Genome Sequencing Center for Infectious Disease"/>
            <person name="Wu L."/>
            <person name="Ma J."/>
        </authorList>
    </citation>
    <scope>NUCLEOTIDE SEQUENCE [LARGE SCALE GENOMIC DNA]</scope>
    <source>
        <strain evidence="14">KCTC 42875</strain>
    </source>
</reference>
<dbReference type="InterPro" id="IPR027268">
    <property type="entry name" value="Peptidase_M4/M1_CTD_sf"/>
</dbReference>
<name>A0ABV7RTQ0_9GAMM</name>
<sequence>MKSSKHRSRLLVALSPLALAVTLVPAQAATRVDLHQQDVAQLNRQYRAASAAVGTPTVARDRHAELLAMEPESRLTELKSRRSSNGVRNYRYQQTFRDVPIFGEQVVVSEDANGTVRALFGQLVNDLAAELPATAPRLAQAQALSIAKRAGLGSRAGTMATRDESTRQMIYIDDAGRAHMAYVVSYFADAAGGGAPARPLVIIDANTGTVLKQWDNLQHALVGTGPGGNQKTGQYEYGTDFGFNDVAQSGSNCTMTNANVKTVNLNHGTSGSTAFAYTCPRNTVKTINGAYSPLNDAHYFGGVVFNMYQAYMNTAPLSFQLSMRVHYSNSYENAFWDGSAMTFGDGATTFYPLVSLDVSAHEVSHGFTEQQSGLIYDNQSGGMNEAFSDMAGEAAEFFMNGSNDFLVGAQIFKGSGSLRYMANPPQDGRSIDHTSNYSDSVDVHYSSGIYNKAFYLIATKPGWDTKKAFQVFAKANMDYWTASSTFNQGACGVETATADYGYNVADVQAAFLTVGVDCPTGGNNAPVANFTASPSGLTVQFTDTSTDSDGSIASRSWNFGDGTTSTATNPSKTYAAAGAYTVTLTVTDNGNASNTKTQSVTVGGGGGGGSLSNGVPVTGVSGAASSQQFWTLVVPAGASALKFVTSSGSGDADLYVKFGSAPTTSSYDCRSQGSSNAETCNIATAQAGTYHVMLLGYSAFSGLSLTGSYTAGGGGTQTYSNTGDYAIGDNTTVDSPITVSGRSGNAPSNASVTVAIVHTYSGDLKVDLVAPDGTLYNIHNRTGGSTDNINKTVTLNLSSEALNGAWKLRANDNAAQDTGRIDSWSITF</sequence>
<dbReference type="SUPFAM" id="SSF49299">
    <property type="entry name" value="PKD domain"/>
    <property type="match status" value="1"/>
</dbReference>
<comment type="caution">
    <text evidence="13">The sequence shown here is derived from an EMBL/GenBank/DDBJ whole genome shotgun (WGS) entry which is preliminary data.</text>
</comment>
<feature type="signal peptide" evidence="10">
    <location>
        <begin position="1"/>
        <end position="28"/>
    </location>
</feature>
<feature type="domain" description="PKD" evidence="11">
    <location>
        <begin position="522"/>
        <end position="602"/>
    </location>
</feature>
<gene>
    <name evidence="13" type="ORF">ACFOLC_13670</name>
</gene>
<proteinExistence type="inferred from homology"/>
<dbReference type="SUPFAM" id="SSF49785">
    <property type="entry name" value="Galactose-binding domain-like"/>
    <property type="match status" value="1"/>
</dbReference>
<comment type="similarity">
    <text evidence="2">Belongs to the peptidase M4 family.</text>
</comment>
<dbReference type="Pfam" id="PF02868">
    <property type="entry name" value="Peptidase_M4_C"/>
    <property type="match status" value="1"/>
</dbReference>
<evidence type="ECO:0000256" key="2">
    <source>
        <dbReference type="ARBA" id="ARBA00009388"/>
    </source>
</evidence>
<evidence type="ECO:0000256" key="10">
    <source>
        <dbReference type="SAM" id="SignalP"/>
    </source>
</evidence>
<evidence type="ECO:0000256" key="5">
    <source>
        <dbReference type="ARBA" id="ARBA00022729"/>
    </source>
</evidence>
<dbReference type="InterPro" id="IPR000601">
    <property type="entry name" value="PKD_dom"/>
</dbReference>
<dbReference type="Pfam" id="PF18911">
    <property type="entry name" value="PKD_4"/>
    <property type="match status" value="1"/>
</dbReference>
<dbReference type="Gene3D" id="2.60.40.10">
    <property type="entry name" value="Immunoglobulins"/>
    <property type="match status" value="1"/>
</dbReference>
<keyword evidence="7" id="KW-0862">Zinc</keyword>
<dbReference type="InterPro" id="IPR008979">
    <property type="entry name" value="Galactose-bd-like_sf"/>
</dbReference>
<dbReference type="InterPro" id="IPR013783">
    <property type="entry name" value="Ig-like_fold"/>
</dbReference>
<dbReference type="PRINTS" id="PR00730">
    <property type="entry name" value="THERMOLYSIN"/>
</dbReference>
<accession>A0ABV7RTQ0</accession>
<keyword evidence="6" id="KW-0378">Hydrolase</keyword>
<dbReference type="InterPro" id="IPR001570">
    <property type="entry name" value="Peptidase_M4_C_domain"/>
</dbReference>
<dbReference type="EMBL" id="JBHRXK010000007">
    <property type="protein sequence ID" value="MFC3552052.1"/>
    <property type="molecule type" value="Genomic_DNA"/>
</dbReference>
<dbReference type="InterPro" id="IPR022409">
    <property type="entry name" value="PKD/Chitinase_dom"/>
</dbReference>
<dbReference type="Gene3D" id="3.10.170.10">
    <property type="match status" value="1"/>
</dbReference>
<dbReference type="CDD" id="cd09597">
    <property type="entry name" value="M4_TLP"/>
    <property type="match status" value="1"/>
</dbReference>
<evidence type="ECO:0000256" key="3">
    <source>
        <dbReference type="ARBA" id="ARBA00022670"/>
    </source>
</evidence>
<keyword evidence="8" id="KW-0482">Metalloprotease</keyword>
<keyword evidence="4" id="KW-0479">Metal-binding</keyword>
<dbReference type="InterPro" id="IPR007280">
    <property type="entry name" value="Peptidase_C_arc/bac"/>
</dbReference>